<sequence precursor="true">MFPRKIICFILVLVAFTAPEALHAAGDANHPFVHPLFADHAVLQRGIRIPVWGWTQPGEKVKVSMGKKSAIAVADADGRWEAKIGPFKAGGPYTLTVSGLETVTINEVLIGDVWICSGQSNMEMGIGACNVTNDIAQANFPQIRLLTVPRLITTKPAQTLECQWLPCNPANVMKGQWAGFSAAGFFFGRELQQELKIPIGLIHTSWGGTVAEAWTSQEGLKPLGDFNAQLEQVNKVNTLNKDEDPSKELEKWYAHNDPGTAQHWEKGDADYSNWKSASMPQAWEQAGLPNYDGIVWFRHTFNLPDDWTGKDLTLSLGTIDDMNTTWVNGVKVGQNNQYTVDCVYQVPSTILKAGENVITIRVLDTGGPGGLTGKPAQMHVAPRKDAGATPISLAGQWQMHDSAPLAKLPAVPQIWNRNNPNVSTVLYNGMISPLLPFGIKGAIWYQGESNAGRAEQYRKLLPAMIQDWRNRFEVGEFPFYIVQLAAFTRTAAEPRNNEWAELREAQALTAKNVPHAGLAVAIDIGDAADIHPKDKLDVGRRLALCALADTYGKKIESSGPWYKSMKITKQGVCLSFDHLAGGLVAKGDKLTGFAIAGDDKKFVWADAVIDGKNIFVSSPKVKKPVAVRYAWDANPVCNLYNKAGLPAVPFRTDDWPMLTKNNK</sequence>
<dbReference type="InterPro" id="IPR008979">
    <property type="entry name" value="Galactose-bd-like_sf"/>
</dbReference>
<evidence type="ECO:0000256" key="2">
    <source>
        <dbReference type="ARBA" id="ARBA00022801"/>
    </source>
</evidence>
<dbReference type="InterPro" id="IPR005181">
    <property type="entry name" value="SASA"/>
</dbReference>
<keyword evidence="7" id="KW-1185">Reference proteome</keyword>
<gene>
    <name evidence="6" type="ORF">Cflav_PD5814</name>
</gene>
<feature type="chain" id="PRO_5002892891" description="Sialate O-acetylesterase" evidence="3">
    <location>
        <begin position="25"/>
        <end position="663"/>
    </location>
</feature>
<dbReference type="SUPFAM" id="SSF52266">
    <property type="entry name" value="SGNH hydrolase"/>
    <property type="match status" value="1"/>
</dbReference>
<dbReference type="Pfam" id="PF02837">
    <property type="entry name" value="Glyco_hydro_2_N"/>
    <property type="match status" value="1"/>
</dbReference>
<dbReference type="AlphaFoldDB" id="B9XAZ4"/>
<evidence type="ECO:0000313" key="6">
    <source>
        <dbReference type="EMBL" id="EEF63179.1"/>
    </source>
</evidence>
<proteinExistence type="inferred from homology"/>
<dbReference type="RefSeq" id="WP_007412992.1">
    <property type="nucleotide sequence ID" value="NZ_ABOX02000002.1"/>
</dbReference>
<organism evidence="6 7">
    <name type="scientific">Pedosphaera parvula (strain Ellin514)</name>
    <dbReference type="NCBI Taxonomy" id="320771"/>
    <lineage>
        <taxon>Bacteria</taxon>
        <taxon>Pseudomonadati</taxon>
        <taxon>Verrucomicrobiota</taxon>
        <taxon>Pedosphaerae</taxon>
        <taxon>Pedosphaerales</taxon>
        <taxon>Pedosphaeraceae</taxon>
        <taxon>Pedosphaera</taxon>
    </lineage>
</organism>
<feature type="signal peptide" evidence="3">
    <location>
        <begin position="1"/>
        <end position="24"/>
    </location>
</feature>
<dbReference type="STRING" id="320771.Cflav_PD5814"/>
<dbReference type="GO" id="GO:0005975">
    <property type="term" value="P:carbohydrate metabolic process"/>
    <property type="evidence" value="ECO:0007669"/>
    <property type="project" value="InterPro"/>
</dbReference>
<dbReference type="InterPro" id="IPR006104">
    <property type="entry name" value="Glyco_hydro_2_N"/>
</dbReference>
<dbReference type="GO" id="GO:0004553">
    <property type="term" value="F:hydrolase activity, hydrolyzing O-glycosyl compounds"/>
    <property type="evidence" value="ECO:0007669"/>
    <property type="project" value="InterPro"/>
</dbReference>
<dbReference type="Proteomes" id="UP000003688">
    <property type="component" value="Unassembled WGS sequence"/>
</dbReference>
<comment type="caution">
    <text evidence="6">The sequence shown here is derived from an EMBL/GenBank/DDBJ whole genome shotgun (WGS) entry which is preliminary data.</text>
</comment>
<dbReference type="Gene3D" id="2.60.120.260">
    <property type="entry name" value="Galactose-binding domain-like"/>
    <property type="match status" value="1"/>
</dbReference>
<feature type="domain" description="Sialate O-acetylesterase" evidence="5">
    <location>
        <begin position="112"/>
        <end position="218"/>
    </location>
</feature>
<reference evidence="6 7" key="1">
    <citation type="journal article" date="2011" name="J. Bacteriol.">
        <title>Genome sequence of 'Pedosphaera parvula' Ellin514, an aerobic Verrucomicrobial isolate from pasture soil.</title>
        <authorList>
            <person name="Kant R."/>
            <person name="van Passel M.W."/>
            <person name="Sangwan P."/>
            <person name="Palva A."/>
            <person name="Lucas S."/>
            <person name="Copeland A."/>
            <person name="Lapidus A."/>
            <person name="Glavina Del Rio T."/>
            <person name="Dalin E."/>
            <person name="Tice H."/>
            <person name="Bruce D."/>
            <person name="Goodwin L."/>
            <person name="Pitluck S."/>
            <person name="Chertkov O."/>
            <person name="Larimer F.W."/>
            <person name="Land M.L."/>
            <person name="Hauser L."/>
            <person name="Brettin T.S."/>
            <person name="Detter J.C."/>
            <person name="Han S."/>
            <person name="de Vos W.M."/>
            <person name="Janssen P.H."/>
            <person name="Smidt H."/>
        </authorList>
    </citation>
    <scope>NUCLEOTIDE SEQUENCE [LARGE SCALE GENOMIC DNA]</scope>
    <source>
        <strain evidence="6 7">Ellin514</strain>
    </source>
</reference>
<evidence type="ECO:0000313" key="7">
    <source>
        <dbReference type="Proteomes" id="UP000003688"/>
    </source>
</evidence>
<dbReference type="OrthoDB" id="183320at2"/>
<dbReference type="Gene3D" id="3.40.50.1110">
    <property type="entry name" value="SGNH hydrolase"/>
    <property type="match status" value="1"/>
</dbReference>
<dbReference type="InterPro" id="IPR036514">
    <property type="entry name" value="SGNH_hydro_sf"/>
</dbReference>
<protein>
    <recommendedName>
        <fullName evidence="8">Sialate O-acetylesterase</fullName>
    </recommendedName>
</protein>
<dbReference type="EMBL" id="ABOX02000002">
    <property type="protein sequence ID" value="EEF63179.1"/>
    <property type="molecule type" value="Genomic_DNA"/>
</dbReference>
<feature type="domain" description="Glycosyl hydrolases family 2 sugar binding" evidence="4">
    <location>
        <begin position="263"/>
        <end position="364"/>
    </location>
</feature>
<dbReference type="InterPro" id="IPR039329">
    <property type="entry name" value="SIAE"/>
</dbReference>
<evidence type="ECO:0000259" key="5">
    <source>
        <dbReference type="Pfam" id="PF03629"/>
    </source>
</evidence>
<dbReference type="PANTHER" id="PTHR22901">
    <property type="entry name" value="SIALATE O-ACETYLESTERASE"/>
    <property type="match status" value="1"/>
</dbReference>
<dbReference type="GO" id="GO:0001681">
    <property type="term" value="F:sialate O-acetylesterase activity"/>
    <property type="evidence" value="ECO:0007669"/>
    <property type="project" value="InterPro"/>
</dbReference>
<dbReference type="Pfam" id="PF03629">
    <property type="entry name" value="SASA"/>
    <property type="match status" value="2"/>
</dbReference>
<comment type="similarity">
    <text evidence="1">Belongs to the glycosyl hydrolase 2 family.</text>
</comment>
<keyword evidence="2" id="KW-0378">Hydrolase</keyword>
<keyword evidence="3" id="KW-0732">Signal</keyword>
<dbReference type="SUPFAM" id="SSF49785">
    <property type="entry name" value="Galactose-binding domain-like"/>
    <property type="match status" value="1"/>
</dbReference>
<dbReference type="PANTHER" id="PTHR22901:SF0">
    <property type="entry name" value="SIALATE O-ACETYLESTERASE"/>
    <property type="match status" value="1"/>
</dbReference>
<accession>B9XAZ4</accession>
<evidence type="ECO:0000256" key="3">
    <source>
        <dbReference type="SAM" id="SignalP"/>
    </source>
</evidence>
<evidence type="ECO:0000256" key="1">
    <source>
        <dbReference type="ARBA" id="ARBA00007401"/>
    </source>
</evidence>
<evidence type="ECO:0008006" key="8">
    <source>
        <dbReference type="Google" id="ProtNLM"/>
    </source>
</evidence>
<evidence type="ECO:0000259" key="4">
    <source>
        <dbReference type="Pfam" id="PF02837"/>
    </source>
</evidence>
<name>B9XAZ4_PEDPL</name>
<feature type="domain" description="Sialate O-acetylesterase" evidence="5">
    <location>
        <begin position="424"/>
        <end position="531"/>
    </location>
</feature>